<evidence type="ECO:0000313" key="3">
    <source>
        <dbReference type="Proteomes" id="UP000541444"/>
    </source>
</evidence>
<dbReference type="EMBL" id="JACGCM010002568">
    <property type="protein sequence ID" value="KAF6138571.1"/>
    <property type="molecule type" value="Genomic_DNA"/>
</dbReference>
<feature type="compositionally biased region" description="Basic residues" evidence="1">
    <location>
        <begin position="93"/>
        <end position="103"/>
    </location>
</feature>
<proteinExistence type="predicted"/>
<protein>
    <submittedName>
        <fullName evidence="2">Uncharacterized protein</fullName>
    </submittedName>
</protein>
<dbReference type="AlphaFoldDB" id="A0A7J7L7G1"/>
<comment type="caution">
    <text evidence="2">The sequence shown here is derived from an EMBL/GenBank/DDBJ whole genome shotgun (WGS) entry which is preliminary data.</text>
</comment>
<evidence type="ECO:0000313" key="2">
    <source>
        <dbReference type="EMBL" id="KAF6138571.1"/>
    </source>
</evidence>
<accession>A0A7J7L7G1</accession>
<reference evidence="2 3" key="1">
    <citation type="journal article" date="2020" name="IScience">
        <title>Genome Sequencing of the Endangered Kingdonia uniflora (Circaeasteraceae, Ranunculales) Reveals Potential Mechanisms of Evolutionary Specialization.</title>
        <authorList>
            <person name="Sun Y."/>
            <person name="Deng T."/>
            <person name="Zhang A."/>
            <person name="Moore M.J."/>
            <person name="Landis J.B."/>
            <person name="Lin N."/>
            <person name="Zhang H."/>
            <person name="Zhang X."/>
            <person name="Huang J."/>
            <person name="Zhang X."/>
            <person name="Sun H."/>
            <person name="Wang H."/>
        </authorList>
    </citation>
    <scope>NUCLEOTIDE SEQUENCE [LARGE SCALE GENOMIC DNA]</scope>
    <source>
        <strain evidence="2">TB1705</strain>
        <tissue evidence="2">Leaf</tissue>
    </source>
</reference>
<keyword evidence="3" id="KW-1185">Reference proteome</keyword>
<gene>
    <name evidence="2" type="ORF">GIB67_032465</name>
</gene>
<organism evidence="2 3">
    <name type="scientific">Kingdonia uniflora</name>
    <dbReference type="NCBI Taxonomy" id="39325"/>
    <lineage>
        <taxon>Eukaryota</taxon>
        <taxon>Viridiplantae</taxon>
        <taxon>Streptophyta</taxon>
        <taxon>Embryophyta</taxon>
        <taxon>Tracheophyta</taxon>
        <taxon>Spermatophyta</taxon>
        <taxon>Magnoliopsida</taxon>
        <taxon>Ranunculales</taxon>
        <taxon>Circaeasteraceae</taxon>
        <taxon>Kingdonia</taxon>
    </lineage>
</organism>
<feature type="region of interest" description="Disordered" evidence="1">
    <location>
        <begin position="1"/>
        <end position="22"/>
    </location>
</feature>
<evidence type="ECO:0000256" key="1">
    <source>
        <dbReference type="SAM" id="MobiDB-lite"/>
    </source>
</evidence>
<sequence length="103" mass="11552">MQEGDAETVTTAPTVPRFERIERQEKEHKDALERAVTLNIPHSEAFGVHTQQFILVVATQQFILVGATSMLGTAYSNNQMAVSSSPTLLDKQRPRRKRSAWEA</sequence>
<name>A0A7J7L7G1_9MAGN</name>
<dbReference type="Proteomes" id="UP000541444">
    <property type="component" value="Unassembled WGS sequence"/>
</dbReference>
<feature type="region of interest" description="Disordered" evidence="1">
    <location>
        <begin position="81"/>
        <end position="103"/>
    </location>
</feature>